<dbReference type="EMBL" id="CP149784">
    <property type="protein sequence ID" value="WYF46685.1"/>
    <property type="molecule type" value="Genomic_DNA"/>
</dbReference>
<dbReference type="RefSeq" id="WP_339098173.1">
    <property type="nucleotide sequence ID" value="NZ_CP149784.1"/>
</dbReference>
<evidence type="ECO:0000259" key="1">
    <source>
        <dbReference type="PROSITE" id="PS51704"/>
    </source>
</evidence>
<dbReference type="AlphaFoldDB" id="A0AAU6Q7P2"/>
<sequence>MSGDNQPGSRFGAENHHRENYRINDVLSRNRPAIAVHRGSPGGSIVDNTVAAVKAALRQGADIVEIDVVRSTDGDFFCFHDGYEMHHFGVSQNIRTMSTAQIEALNYSWARHSGYPVERLETMLQQFPDTILNIDRSWWFWDTLLPFLDQRAEVSNILLKAPLGEHVKLLTQHATAYPFMPICYSVEEVDEVIRLARTTSLNLVGLELIARDSSSPFVSSDYIRELQEQRLFVLANALNLADCNPLYADMDDESSVLHDPAQGWGKMAALGVDVIHTDWPLLLLQHLEGAGYRKGQE</sequence>
<dbReference type="GO" id="GO:0006629">
    <property type="term" value="P:lipid metabolic process"/>
    <property type="evidence" value="ECO:0007669"/>
    <property type="project" value="InterPro"/>
</dbReference>
<dbReference type="PROSITE" id="PS51704">
    <property type="entry name" value="GP_PDE"/>
    <property type="match status" value="1"/>
</dbReference>
<evidence type="ECO:0000313" key="2">
    <source>
        <dbReference type="EMBL" id="WYF46685.1"/>
    </source>
</evidence>
<dbReference type="PANTHER" id="PTHR46211:SF14">
    <property type="entry name" value="GLYCEROPHOSPHODIESTER PHOSPHODIESTERASE"/>
    <property type="match status" value="1"/>
</dbReference>
<gene>
    <name evidence="2" type="ORF">WDJ50_17750</name>
</gene>
<protein>
    <submittedName>
        <fullName evidence="2">Glycerophosphodiester phosphodiesterase family protein</fullName>
    </submittedName>
</protein>
<proteinExistence type="predicted"/>
<accession>A0AAU6Q7P2</accession>
<dbReference type="SUPFAM" id="SSF51695">
    <property type="entry name" value="PLC-like phosphodiesterases"/>
    <property type="match status" value="1"/>
</dbReference>
<dbReference type="InterPro" id="IPR030395">
    <property type="entry name" value="GP_PDE_dom"/>
</dbReference>
<keyword evidence="2" id="KW-0614">Plasmid</keyword>
<geneLocation type="plasmid" evidence="2">
    <name>p1</name>
</geneLocation>
<dbReference type="InterPro" id="IPR017946">
    <property type="entry name" value="PLC-like_Pdiesterase_TIM-brl"/>
</dbReference>
<dbReference type="InterPro" id="IPR032160">
    <property type="entry name" value="DUF4996"/>
</dbReference>
<dbReference type="Pfam" id="PF16387">
    <property type="entry name" value="DUF4996"/>
    <property type="match status" value="1"/>
</dbReference>
<dbReference type="Pfam" id="PF03009">
    <property type="entry name" value="GDPD"/>
    <property type="match status" value="1"/>
</dbReference>
<organism evidence="2">
    <name type="scientific">Deinococcus sp. VB142</name>
    <dbReference type="NCBI Taxonomy" id="3112952"/>
    <lineage>
        <taxon>Bacteria</taxon>
        <taxon>Thermotogati</taxon>
        <taxon>Deinococcota</taxon>
        <taxon>Deinococci</taxon>
        <taxon>Deinococcales</taxon>
        <taxon>Deinococcaceae</taxon>
        <taxon>Deinococcus</taxon>
    </lineage>
</organism>
<feature type="domain" description="GP-PDE" evidence="1">
    <location>
        <begin position="32"/>
        <end position="297"/>
    </location>
</feature>
<reference evidence="2" key="1">
    <citation type="submission" date="2024-03" db="EMBL/GenBank/DDBJ databases">
        <title>Deinococcus weizhi sp. nov., isolated from human skin.</title>
        <authorList>
            <person name="Wei Z."/>
            <person name="Tian F."/>
            <person name="Yang C."/>
            <person name="Xin L.T."/>
            <person name="Wen Z.J."/>
            <person name="Lan K.C."/>
            <person name="Yu L."/>
            <person name="Zhe W."/>
            <person name="Dan F.D."/>
            <person name="Jun W."/>
            <person name="Rui Z."/>
            <person name="Yong X.J."/>
            <person name="Ting Y."/>
            <person name="Wei X."/>
            <person name="Xu Z.G."/>
            <person name="Xin Z."/>
            <person name="Dong F.G."/>
            <person name="Ni X.M."/>
            <person name="Zheng M.G."/>
            <person name="Chun Y."/>
            <person name="Qian W.X."/>
        </authorList>
    </citation>
    <scope>NUCLEOTIDE SEQUENCE</scope>
    <source>
        <strain evidence="2">VB142</strain>
        <plasmid evidence="2">p1</plasmid>
    </source>
</reference>
<dbReference type="Gene3D" id="3.20.20.190">
    <property type="entry name" value="Phosphatidylinositol (PI) phosphodiesterase"/>
    <property type="match status" value="1"/>
</dbReference>
<dbReference type="GO" id="GO:0008081">
    <property type="term" value="F:phosphoric diester hydrolase activity"/>
    <property type="evidence" value="ECO:0007669"/>
    <property type="project" value="InterPro"/>
</dbReference>
<name>A0AAU6Q7P2_9DEIO</name>
<dbReference type="CDD" id="cd08566">
    <property type="entry name" value="GDPD_AtGDE_like"/>
    <property type="match status" value="1"/>
</dbReference>
<dbReference type="PANTHER" id="PTHR46211">
    <property type="entry name" value="GLYCEROPHOSPHORYL DIESTER PHOSPHODIESTERASE"/>
    <property type="match status" value="1"/>
</dbReference>